<keyword evidence="3" id="KW-0808">Transferase</keyword>
<evidence type="ECO:0000256" key="2">
    <source>
        <dbReference type="ARBA" id="ARBA00012438"/>
    </source>
</evidence>
<evidence type="ECO:0000313" key="8">
    <source>
        <dbReference type="Proteomes" id="UP000308149"/>
    </source>
</evidence>
<evidence type="ECO:0000256" key="1">
    <source>
        <dbReference type="ARBA" id="ARBA00000085"/>
    </source>
</evidence>
<evidence type="ECO:0000313" key="7">
    <source>
        <dbReference type="EMBL" id="QDA57907.1"/>
    </source>
</evidence>
<dbReference type="GO" id="GO:0000160">
    <property type="term" value="P:phosphorelay signal transduction system"/>
    <property type="evidence" value="ECO:0007669"/>
    <property type="project" value="UniProtKB-KW"/>
</dbReference>
<dbReference type="SUPFAM" id="SSF55874">
    <property type="entry name" value="ATPase domain of HSP90 chaperone/DNA topoisomerase II/histidine kinase"/>
    <property type="match status" value="1"/>
</dbReference>
<dbReference type="OrthoDB" id="9797605at2"/>
<accession>A0A5B7ZSZ1</accession>
<comment type="catalytic activity">
    <reaction evidence="1">
        <text>ATP + protein L-histidine = ADP + protein N-phospho-L-histidine.</text>
        <dbReference type="EC" id="2.7.13.3"/>
    </reaction>
</comment>
<gene>
    <name evidence="7" type="ORF">FHQ07_11605</name>
</gene>
<dbReference type="CDD" id="cd16917">
    <property type="entry name" value="HATPase_UhpB-NarQ-NarX-like"/>
    <property type="match status" value="1"/>
</dbReference>
<dbReference type="EC" id="2.7.13.3" evidence="2"/>
<keyword evidence="8" id="KW-1185">Reference proteome</keyword>
<dbReference type="Pfam" id="PF02518">
    <property type="entry name" value="HATPase_c"/>
    <property type="match status" value="1"/>
</dbReference>
<dbReference type="PANTHER" id="PTHR24421">
    <property type="entry name" value="NITRATE/NITRITE SENSOR PROTEIN NARX-RELATED"/>
    <property type="match status" value="1"/>
</dbReference>
<proteinExistence type="predicted"/>
<protein>
    <recommendedName>
        <fullName evidence="2">histidine kinase</fullName>
        <ecNumber evidence="2">2.7.13.3</ecNumber>
    </recommendedName>
</protein>
<keyword evidence="5" id="KW-0902">Two-component regulatory system</keyword>
<evidence type="ECO:0000256" key="5">
    <source>
        <dbReference type="ARBA" id="ARBA00023012"/>
    </source>
</evidence>
<name>A0A5B7ZSZ1_9GAMM</name>
<dbReference type="KEGG" id="thes:FHQ07_11605"/>
<reference evidence="7 8" key="1">
    <citation type="submission" date="2019-06" db="EMBL/GenBank/DDBJ databases">
        <title>Thermomonas aquatica sp. nov., isolated from an industrial wastewater treatment plant.</title>
        <authorList>
            <person name="Jeon J.H."/>
            <person name="Park D.-S."/>
        </authorList>
    </citation>
    <scope>NUCLEOTIDE SEQUENCE [LARGE SCALE GENOMIC DNA]</scope>
    <source>
        <strain evidence="7 8">SY21</strain>
    </source>
</reference>
<evidence type="ECO:0000259" key="6">
    <source>
        <dbReference type="SMART" id="SM00387"/>
    </source>
</evidence>
<keyword evidence="4" id="KW-0418">Kinase</keyword>
<dbReference type="InterPro" id="IPR003594">
    <property type="entry name" value="HATPase_dom"/>
</dbReference>
<dbReference type="InterPro" id="IPR050482">
    <property type="entry name" value="Sensor_HK_TwoCompSys"/>
</dbReference>
<evidence type="ECO:0000256" key="4">
    <source>
        <dbReference type="ARBA" id="ARBA00022777"/>
    </source>
</evidence>
<keyword evidence="7" id="KW-0547">Nucleotide-binding</keyword>
<dbReference type="RefSeq" id="WP_139716957.1">
    <property type="nucleotide sequence ID" value="NZ_CP040871.1"/>
</dbReference>
<sequence>MATWLAIALLLIATTCVVLALQVRGLRAKLGTRAAQADAGSRAHDAQVREQAASQERERIYSDLHDDLGAKLLSLVYRAESPVQADLARAILQDLRDVVTRSRGTPGTLGDVLADIRGEAAQRLAAVGIGLAWDEADDLPDPMLDNGHALHLHRIVREAISNTIRHAQARHLRVRVRAAAGELLLELTDDGSGVPAAVLAGSGMRNMRTRAGELDGRIDWVPGTEGGAKVLLRMPLDAEA</sequence>
<dbReference type="PANTHER" id="PTHR24421:SF10">
    <property type="entry name" value="NITRATE_NITRITE SENSOR PROTEIN NARQ"/>
    <property type="match status" value="1"/>
</dbReference>
<dbReference type="Proteomes" id="UP000308149">
    <property type="component" value="Chromosome"/>
</dbReference>
<organism evidence="7 8">
    <name type="scientific">Thermomonas aquatica</name>
    <dbReference type="NCBI Taxonomy" id="2202149"/>
    <lineage>
        <taxon>Bacteria</taxon>
        <taxon>Pseudomonadati</taxon>
        <taxon>Pseudomonadota</taxon>
        <taxon>Gammaproteobacteria</taxon>
        <taxon>Lysobacterales</taxon>
        <taxon>Lysobacteraceae</taxon>
        <taxon>Thermomonas</taxon>
    </lineage>
</organism>
<feature type="domain" description="Histidine kinase/HSP90-like ATPase" evidence="6">
    <location>
        <begin position="147"/>
        <end position="238"/>
    </location>
</feature>
<dbReference type="EMBL" id="CP040871">
    <property type="protein sequence ID" value="QDA57907.1"/>
    <property type="molecule type" value="Genomic_DNA"/>
</dbReference>
<dbReference type="SMART" id="SM00387">
    <property type="entry name" value="HATPase_c"/>
    <property type="match status" value="1"/>
</dbReference>
<dbReference type="Gene3D" id="3.30.565.10">
    <property type="entry name" value="Histidine kinase-like ATPase, C-terminal domain"/>
    <property type="match status" value="1"/>
</dbReference>
<evidence type="ECO:0000256" key="3">
    <source>
        <dbReference type="ARBA" id="ARBA00022679"/>
    </source>
</evidence>
<dbReference type="GO" id="GO:0004673">
    <property type="term" value="F:protein histidine kinase activity"/>
    <property type="evidence" value="ECO:0007669"/>
    <property type="project" value="UniProtKB-EC"/>
</dbReference>
<dbReference type="AlphaFoldDB" id="A0A5B7ZSZ1"/>
<dbReference type="GO" id="GO:0005524">
    <property type="term" value="F:ATP binding"/>
    <property type="evidence" value="ECO:0007669"/>
    <property type="project" value="UniProtKB-KW"/>
</dbReference>
<keyword evidence="7" id="KW-0067">ATP-binding</keyword>
<dbReference type="InterPro" id="IPR036890">
    <property type="entry name" value="HATPase_C_sf"/>
</dbReference>